<gene>
    <name evidence="2" type="ORF">EHR06_01620</name>
</gene>
<evidence type="ECO:0000256" key="1">
    <source>
        <dbReference type="SAM" id="SignalP"/>
    </source>
</evidence>
<accession>A0A4Z1AP43</accession>
<protein>
    <recommendedName>
        <fullName evidence="4">Lipoprotein</fullName>
    </recommendedName>
</protein>
<feature type="signal peptide" evidence="1">
    <location>
        <begin position="1"/>
        <end position="20"/>
    </location>
</feature>
<name>A0A4Z1AP43_9LEPT</name>
<sequence>MKKIGLVIASCAVIGLFNCATFTKYPEGFQNPTYQKPEKASNKTISVTYTQKSFSDSGQSLEVNANALEAMQKEFEKHISESGYFKGTTTALQPSDLKLQIEGVDQGGGGGQALAFISGLTLTVLPAWAKDDFTITYTFKDKKDKVVKQYIRNVTFNTWIQLLLIFAFPFKSPGSEISAGFKTTTYSVLEEASKDGIYNLK</sequence>
<dbReference type="RefSeq" id="WP_135755423.1">
    <property type="nucleotide sequence ID" value="NZ_RQHS01000005.1"/>
</dbReference>
<feature type="chain" id="PRO_5021197262" description="Lipoprotein" evidence="1">
    <location>
        <begin position="21"/>
        <end position="201"/>
    </location>
</feature>
<dbReference type="Proteomes" id="UP000297241">
    <property type="component" value="Unassembled WGS sequence"/>
</dbReference>
<keyword evidence="1" id="KW-0732">Signal</keyword>
<dbReference type="AlphaFoldDB" id="A0A4Z1AP43"/>
<organism evidence="2 3">
    <name type="scientific">Leptospira dzoumogneensis</name>
    <dbReference type="NCBI Taxonomy" id="2484904"/>
    <lineage>
        <taxon>Bacteria</taxon>
        <taxon>Pseudomonadati</taxon>
        <taxon>Spirochaetota</taxon>
        <taxon>Spirochaetia</taxon>
        <taxon>Leptospirales</taxon>
        <taxon>Leptospiraceae</taxon>
        <taxon>Leptospira</taxon>
    </lineage>
</organism>
<proteinExistence type="predicted"/>
<dbReference type="OrthoDB" id="342215at2"/>
<evidence type="ECO:0000313" key="3">
    <source>
        <dbReference type="Proteomes" id="UP000297241"/>
    </source>
</evidence>
<reference evidence="2" key="1">
    <citation type="journal article" date="2019" name="PLoS Negl. Trop. Dis.">
        <title>Revisiting the worldwide diversity of Leptospira species in the environment.</title>
        <authorList>
            <person name="Vincent A.T."/>
            <person name="Schiettekatte O."/>
            <person name="Bourhy P."/>
            <person name="Veyrier F.J."/>
            <person name="Picardeau M."/>
        </authorList>
    </citation>
    <scope>NUCLEOTIDE SEQUENCE [LARGE SCALE GENOMIC DNA]</scope>
    <source>
        <strain evidence="2">201601113</strain>
    </source>
</reference>
<evidence type="ECO:0000313" key="2">
    <source>
        <dbReference type="EMBL" id="TGN02734.1"/>
    </source>
</evidence>
<keyword evidence="3" id="KW-1185">Reference proteome</keyword>
<dbReference type="EMBL" id="RQHS01000005">
    <property type="protein sequence ID" value="TGN02734.1"/>
    <property type="molecule type" value="Genomic_DNA"/>
</dbReference>
<evidence type="ECO:0008006" key="4">
    <source>
        <dbReference type="Google" id="ProtNLM"/>
    </source>
</evidence>
<comment type="caution">
    <text evidence="2">The sequence shown here is derived from an EMBL/GenBank/DDBJ whole genome shotgun (WGS) entry which is preliminary data.</text>
</comment>